<dbReference type="PANTHER" id="PTHR38165:SF1">
    <property type="entry name" value="GLUCANASE B"/>
    <property type="match status" value="1"/>
</dbReference>
<gene>
    <name evidence="2" type="ORF">BJ878DRAFT_1507</name>
</gene>
<dbReference type="Proteomes" id="UP000887226">
    <property type="component" value="Unassembled WGS sequence"/>
</dbReference>
<proteinExistence type="predicted"/>
<dbReference type="PANTHER" id="PTHR38165">
    <property type="match status" value="1"/>
</dbReference>
<dbReference type="PROSITE" id="PS52006">
    <property type="entry name" value="GH64"/>
    <property type="match status" value="1"/>
</dbReference>
<feature type="domain" description="GH64" evidence="1">
    <location>
        <begin position="1"/>
        <end position="366"/>
    </location>
</feature>
<dbReference type="AlphaFoldDB" id="A0A9P7ZCL3"/>
<dbReference type="Gene3D" id="2.60.110.10">
    <property type="entry name" value="Thaumatin"/>
    <property type="match status" value="1"/>
</dbReference>
<dbReference type="EMBL" id="MU253737">
    <property type="protein sequence ID" value="KAG9249291.1"/>
    <property type="molecule type" value="Genomic_DNA"/>
</dbReference>
<protein>
    <recommendedName>
        <fullName evidence="1">GH64 domain-containing protein</fullName>
    </recommendedName>
</protein>
<dbReference type="InterPro" id="IPR037398">
    <property type="entry name" value="Glyco_hydro_64_fam"/>
</dbReference>
<dbReference type="Gene3D" id="3.30.920.50">
    <property type="entry name" value="Beta-1,3-glucanase, C-terminal domain"/>
    <property type="match status" value="1"/>
</dbReference>
<evidence type="ECO:0000313" key="2">
    <source>
        <dbReference type="EMBL" id="KAG9249291.1"/>
    </source>
</evidence>
<evidence type="ECO:0000313" key="3">
    <source>
        <dbReference type="Proteomes" id="UP000887226"/>
    </source>
</evidence>
<comment type="caution">
    <text evidence="2">The sequence shown here is derived from an EMBL/GenBank/DDBJ whole genome shotgun (WGS) entry which is preliminary data.</text>
</comment>
<keyword evidence="3" id="KW-1185">Reference proteome</keyword>
<dbReference type="InterPro" id="IPR032477">
    <property type="entry name" value="Glyco_hydro_64"/>
</dbReference>
<dbReference type="Pfam" id="PF16483">
    <property type="entry name" value="Glyco_hydro_64"/>
    <property type="match status" value="1"/>
</dbReference>
<evidence type="ECO:0000259" key="1">
    <source>
        <dbReference type="PROSITE" id="PS52006"/>
    </source>
</evidence>
<sequence>MATMDIKVVNRASSGQVYAYITGLALDNNNQRCLIKADGKTPYYPVNVPEVGTRVPENCAIKLGAAGSTTTITIPHLAGARLWFSVDKELVFLLNPGPALVEPSVTNPTDFNFNTNWSFAEFTFSNNAIYANISYVDFVGLPIALKLTTQDDGVQEVLGLKPDGLAQVVAGLQDRSLPSASDWAKCVYSSGGKVLRALSPNAANYVNGLSLFKTYYDPYVDQVWEYFSANPLVVDTHAQWGKVTGQVTDGNLVFPQGTFSKPNTQDIFSCSTGPFADNSGAMGPLTARISAGFNRSMMLQGGVHPDTEKVVDYYKSPITNHYARLVHLANIDGRGYAFPYDDVPGDGLDQSGFVNGNPKEFVVSIG</sequence>
<accession>A0A9P7ZCL3</accession>
<organism evidence="2 3">
    <name type="scientific">Calycina marina</name>
    <dbReference type="NCBI Taxonomy" id="1763456"/>
    <lineage>
        <taxon>Eukaryota</taxon>
        <taxon>Fungi</taxon>
        <taxon>Dikarya</taxon>
        <taxon>Ascomycota</taxon>
        <taxon>Pezizomycotina</taxon>
        <taxon>Leotiomycetes</taxon>
        <taxon>Helotiales</taxon>
        <taxon>Pezizellaceae</taxon>
        <taxon>Calycina</taxon>
    </lineage>
</organism>
<dbReference type="InterPro" id="IPR037176">
    <property type="entry name" value="Osmotin/thaumatin-like_sf"/>
</dbReference>
<dbReference type="InterPro" id="IPR042517">
    <property type="entry name" value="Glyco_hydro_64_N_2"/>
</dbReference>
<dbReference type="OrthoDB" id="10058186at2759"/>
<name>A0A9P7ZCL3_9HELO</name>
<reference evidence="2" key="1">
    <citation type="journal article" date="2021" name="IMA Fungus">
        <title>Genomic characterization of three marine fungi, including Emericellopsis atlantica sp. nov. with signatures of a generalist lifestyle and marine biomass degradation.</title>
        <authorList>
            <person name="Hagestad O.C."/>
            <person name="Hou L."/>
            <person name="Andersen J.H."/>
            <person name="Hansen E.H."/>
            <person name="Altermark B."/>
            <person name="Li C."/>
            <person name="Kuhnert E."/>
            <person name="Cox R.J."/>
            <person name="Crous P.W."/>
            <person name="Spatafora J.W."/>
            <person name="Lail K."/>
            <person name="Amirebrahimi M."/>
            <person name="Lipzen A."/>
            <person name="Pangilinan J."/>
            <person name="Andreopoulos W."/>
            <person name="Hayes R.D."/>
            <person name="Ng V."/>
            <person name="Grigoriev I.V."/>
            <person name="Jackson S.A."/>
            <person name="Sutton T.D.S."/>
            <person name="Dobson A.D.W."/>
            <person name="Rama T."/>
        </authorList>
    </citation>
    <scope>NUCLEOTIDE SEQUENCE</scope>
    <source>
        <strain evidence="2">TRa3180A</strain>
    </source>
</reference>